<gene>
    <name evidence="3" type="ORF">DFE_0755</name>
</gene>
<accession>A0A2Z6AW80</accession>
<dbReference type="PANTHER" id="PTHR42947">
    <property type="entry name" value="COB--COM HETERODISULFIDE REDUCTASE SUBUNIT B 1"/>
    <property type="match status" value="1"/>
</dbReference>
<feature type="domain" description="Cysteine-rich" evidence="2">
    <location>
        <begin position="148"/>
        <end position="238"/>
    </location>
</feature>
<dbReference type="Pfam" id="PF02754">
    <property type="entry name" value="CCG"/>
    <property type="match status" value="2"/>
</dbReference>
<keyword evidence="4" id="KW-1185">Reference proteome</keyword>
<dbReference type="GO" id="GO:0016491">
    <property type="term" value="F:oxidoreductase activity"/>
    <property type="evidence" value="ECO:0007669"/>
    <property type="project" value="UniProtKB-KW"/>
</dbReference>
<evidence type="ECO:0000313" key="3">
    <source>
        <dbReference type="EMBL" id="BBD07481.1"/>
    </source>
</evidence>
<dbReference type="InterPro" id="IPR004017">
    <property type="entry name" value="Cys_rich_dom"/>
</dbReference>
<organism evidence="3 4">
    <name type="scientific">Desulfovibrio ferrophilus</name>
    <dbReference type="NCBI Taxonomy" id="241368"/>
    <lineage>
        <taxon>Bacteria</taxon>
        <taxon>Pseudomonadati</taxon>
        <taxon>Thermodesulfobacteriota</taxon>
        <taxon>Desulfovibrionia</taxon>
        <taxon>Desulfovibrionales</taxon>
        <taxon>Desulfovibrionaceae</taxon>
        <taxon>Desulfovibrio</taxon>
    </lineage>
</organism>
<dbReference type="EMBL" id="AP017378">
    <property type="protein sequence ID" value="BBD07481.1"/>
    <property type="molecule type" value="Genomic_DNA"/>
</dbReference>
<dbReference type="Gene3D" id="1.20.1050.140">
    <property type="match status" value="1"/>
</dbReference>
<reference evidence="3 4" key="1">
    <citation type="journal article" date="2018" name="Sci. Adv.">
        <title>Multi-heme cytochromes provide a pathway for survival in energy-limited environments.</title>
        <authorList>
            <person name="Deng X."/>
            <person name="Dohmae N."/>
            <person name="Nealson K.H."/>
            <person name="Hashimoto K."/>
            <person name="Okamoto A."/>
        </authorList>
    </citation>
    <scope>NUCLEOTIDE SEQUENCE [LARGE SCALE GENOMIC DNA]</scope>
    <source>
        <strain evidence="3 4">IS5</strain>
    </source>
</reference>
<feature type="domain" description="Cysteine-rich" evidence="2">
    <location>
        <begin position="8"/>
        <end position="89"/>
    </location>
</feature>
<evidence type="ECO:0000259" key="2">
    <source>
        <dbReference type="Pfam" id="PF02754"/>
    </source>
</evidence>
<evidence type="ECO:0000313" key="4">
    <source>
        <dbReference type="Proteomes" id="UP000269883"/>
    </source>
</evidence>
<proteinExistence type="predicted"/>
<sequence>MSKDIIIGYYPGCSLEGTAEEYDRSARACCQTLGIQLETIPDWSCCGASPAHCVDHVLSGALSARNLALASKAGMSAVATPCPNCLVNMRTAGRDLEDPETRKRINRLLDTPCEDSVEAISLLQLLVEKVGIEEITSRVTRPLAGLRVACYYGCIMNRPPELMNFDDPENPMAMDRVLEAAGAVAVPFPHKTECCGAAYGVPRKDLVMELSGRILDAAHELKADALVVACPLCQMNLDLRQGQVSAHKGVEYDVPVFYFTQLLGLALGLPDKDLGLNKLAVSPEKFLSKLEREG</sequence>
<dbReference type="AlphaFoldDB" id="A0A2Z6AW80"/>
<protein>
    <submittedName>
        <fullName evidence="3">CoB--CoM heterodisulfide reductase</fullName>
    </submittedName>
</protein>
<dbReference type="OrthoDB" id="9777685at2"/>
<name>A0A2Z6AW80_9BACT</name>
<keyword evidence="1" id="KW-0560">Oxidoreductase</keyword>
<dbReference type="RefSeq" id="WP_126376769.1">
    <property type="nucleotide sequence ID" value="NZ_AP017378.1"/>
</dbReference>
<dbReference type="PANTHER" id="PTHR42947:SF1">
    <property type="entry name" value="COB--COM HETERODISULFIDE REDUCTASE SUBUNIT B 1"/>
    <property type="match status" value="1"/>
</dbReference>
<dbReference type="KEGG" id="dfl:DFE_0755"/>
<dbReference type="Proteomes" id="UP000269883">
    <property type="component" value="Chromosome"/>
</dbReference>
<evidence type="ECO:0000256" key="1">
    <source>
        <dbReference type="ARBA" id="ARBA00023002"/>
    </source>
</evidence>
<dbReference type="InterPro" id="IPR051278">
    <property type="entry name" value="HdrB/HdrD_reductase"/>
</dbReference>